<dbReference type="RefSeq" id="WP_069835497.1">
    <property type="nucleotide sequence ID" value="NZ_MDGQ01000005.1"/>
</dbReference>
<organism evidence="2 3">
    <name type="scientific">Roseivirga misakiensis</name>
    <dbReference type="NCBI Taxonomy" id="1563681"/>
    <lineage>
        <taxon>Bacteria</taxon>
        <taxon>Pseudomonadati</taxon>
        <taxon>Bacteroidota</taxon>
        <taxon>Cytophagia</taxon>
        <taxon>Cytophagales</taxon>
        <taxon>Roseivirgaceae</taxon>
        <taxon>Roseivirga</taxon>
    </lineage>
</organism>
<dbReference type="Proteomes" id="UP000095552">
    <property type="component" value="Unassembled WGS sequence"/>
</dbReference>
<evidence type="ECO:0000256" key="1">
    <source>
        <dbReference type="SAM" id="MobiDB-lite"/>
    </source>
</evidence>
<dbReference type="STRING" id="1563681.BFP71_10870"/>
<evidence type="ECO:0000313" key="3">
    <source>
        <dbReference type="Proteomes" id="UP000095552"/>
    </source>
</evidence>
<proteinExistence type="predicted"/>
<dbReference type="OrthoDB" id="450143at2"/>
<keyword evidence="3" id="KW-1185">Reference proteome</keyword>
<name>A0A1E5SY03_9BACT</name>
<feature type="region of interest" description="Disordered" evidence="1">
    <location>
        <begin position="40"/>
        <end position="59"/>
    </location>
</feature>
<feature type="compositionally biased region" description="Basic and acidic residues" evidence="1">
    <location>
        <begin position="42"/>
        <end position="59"/>
    </location>
</feature>
<dbReference type="EMBL" id="MDGQ01000005">
    <property type="protein sequence ID" value="OEK03992.1"/>
    <property type="molecule type" value="Genomic_DNA"/>
</dbReference>
<dbReference type="AlphaFoldDB" id="A0A1E5SY03"/>
<gene>
    <name evidence="2" type="ORF">BFP71_10870</name>
</gene>
<accession>A0A1E5SY03</accession>
<sequence length="169" mass="19846">MKNADTLKPSLRKRQKRRDKRMHEELIECYRVGGRWQGNKRKGYDKSHANNPDNYRKKEGIKLRSGGTKCQTDNLQPLLRFLAKNEGKFWNKVYQQLCQRMDKNSVLGQHVFDHISDFVHTKVSIENGKILSVGKWGGQNELTSFWHPVFYVHPKSGQLLKVKNKRIII</sequence>
<comment type="caution">
    <text evidence="2">The sequence shown here is derived from an EMBL/GenBank/DDBJ whole genome shotgun (WGS) entry which is preliminary data.</text>
</comment>
<reference evidence="2 3" key="1">
    <citation type="submission" date="2016-08" db="EMBL/GenBank/DDBJ databases">
        <title>Draft genome of Fabibacter sp. strain SK-8.</title>
        <authorList>
            <person name="Wong S.-K."/>
            <person name="Hamasaki K."/>
            <person name="Yoshizawa S."/>
        </authorList>
    </citation>
    <scope>NUCLEOTIDE SEQUENCE [LARGE SCALE GENOMIC DNA]</scope>
    <source>
        <strain evidence="2 3">SK-8</strain>
    </source>
</reference>
<evidence type="ECO:0000313" key="2">
    <source>
        <dbReference type="EMBL" id="OEK03992.1"/>
    </source>
</evidence>
<protein>
    <submittedName>
        <fullName evidence="2">Uncharacterized protein</fullName>
    </submittedName>
</protein>